<dbReference type="OrthoDB" id="3367156at2"/>
<keyword evidence="3" id="KW-1185">Reference proteome</keyword>
<proteinExistence type="predicted"/>
<dbReference type="STRING" id="946078.GA0070622_1687"/>
<dbReference type="AlphaFoldDB" id="A0A1A9B6I5"/>
<reference evidence="3" key="1">
    <citation type="submission" date="2016-06" db="EMBL/GenBank/DDBJ databases">
        <authorList>
            <person name="Varghese N."/>
            <person name="Submissions Spin"/>
        </authorList>
    </citation>
    <scope>NUCLEOTIDE SEQUENCE [LARGE SCALE GENOMIC DNA]</scope>
    <source>
        <strain evidence="3">DSM 45794</strain>
    </source>
</reference>
<gene>
    <name evidence="2" type="ORF">GA0070622_1687</name>
</gene>
<dbReference type="Proteomes" id="UP000199558">
    <property type="component" value="Unassembled WGS sequence"/>
</dbReference>
<dbReference type="RefSeq" id="WP_091571335.1">
    <property type="nucleotide sequence ID" value="NZ_FLRH01000003.1"/>
</dbReference>
<evidence type="ECO:0000313" key="3">
    <source>
        <dbReference type="Proteomes" id="UP000199558"/>
    </source>
</evidence>
<keyword evidence="1" id="KW-0472">Membrane</keyword>
<feature type="transmembrane region" description="Helical" evidence="1">
    <location>
        <begin position="42"/>
        <end position="60"/>
    </location>
</feature>
<protein>
    <submittedName>
        <fullName evidence="2">Uncharacterized protein</fullName>
    </submittedName>
</protein>
<dbReference type="EMBL" id="FLRH01000003">
    <property type="protein sequence ID" value="SBT64708.1"/>
    <property type="molecule type" value="Genomic_DNA"/>
</dbReference>
<sequence length="358" mass="38007">MTDLDQRITSALRERADGEIDTGRLLRDARTLGRRRQVRRRLATGTALALVGVLGLAGAVRTDVGGLPGRMPWAATTPTAVAPVPPRADAAPGAARHPDLVGGDPRVLHLGLDTRRARYLGWAVYTANRTESIRYRVGDGRPVLVEVSPDRRAVNELLLNGLPGAEGAIPVTFDGRVRDFRVGGGGVVRAWQPVPGLYARASMLGGDRSALTEAVGAIRWNEARRCDAPLRLGAVPPDAQVATCAVDVDAFPGGLTVELTIVRSPTATMSVQLVHGAQIAQDVTSGNRTVDGRPARLSTDGHQLELLGIPKAHLTATFGWLWPNEPPAGQVDFTEAEATSVLAGTRVAPDLTDPETWD</sequence>
<keyword evidence="1" id="KW-1133">Transmembrane helix</keyword>
<organism evidence="2 3">
    <name type="scientific">Micromonospora sediminicola</name>
    <dbReference type="NCBI Taxonomy" id="946078"/>
    <lineage>
        <taxon>Bacteria</taxon>
        <taxon>Bacillati</taxon>
        <taxon>Actinomycetota</taxon>
        <taxon>Actinomycetes</taxon>
        <taxon>Micromonosporales</taxon>
        <taxon>Micromonosporaceae</taxon>
        <taxon>Micromonospora</taxon>
    </lineage>
</organism>
<evidence type="ECO:0000256" key="1">
    <source>
        <dbReference type="SAM" id="Phobius"/>
    </source>
</evidence>
<accession>A0A1A9B6I5</accession>
<name>A0A1A9B6I5_9ACTN</name>
<keyword evidence="1" id="KW-0812">Transmembrane</keyword>
<evidence type="ECO:0000313" key="2">
    <source>
        <dbReference type="EMBL" id="SBT64708.1"/>
    </source>
</evidence>